<proteinExistence type="predicted"/>
<name>A0A182IY53_ANOAO</name>
<dbReference type="AlphaFoldDB" id="A0A182IY53"/>
<sequence length="553" mass="59194">MEAFSRARFFWNSSSTRRIASSSLNRIASLISASRDSFSATRRFSICRIVLWNVNRWLRRLDSFTGKFSSSLGDSALPSPDPTGTGSCRFSLSSRRTTILLWRPRHQQQCVRGPATRHSASASCCPANAGVALLVQLLASAAFRGRVTRPVLGQRRLAKARHWLAVHALNAILWHIELLVEGGHAQNSSSVVRRRQAAAGLKRGMSNCFRGSVGRSFSAISCWPSSHELPVVLTRTSASEEATESDDRNRLPKLIDQLHLRVADLVRRQAIVGFQCPSFAARVLVPRIVAVVNLRFGGKRLRVSFALREVLRQSLVRGRGQAAVAVIASPTRKLVFGGGGGGGGVAGGDESRASAASGSSTRCFGSTSSHSFSDCTGITSAFVDADGFPFGVDRAPNCSPALPLETCTRNGDFALLAPAGWFLFATCCCLWLAEAVRSVIAAVCGVATDVGAKVSLRVFSCAPSCSRRDFTIDLRRDSGGDMVGFAFGLGSMARLRSSPSSPASNVFSRRKNETGLGRGELLPCAVAGCFSWLGTASAECSCCWRECACGGWL</sequence>
<dbReference type="EnsemblMetazoa" id="AATE007745-RA">
    <property type="protein sequence ID" value="AATE007745-PA.1"/>
    <property type="gene ID" value="AATE007745"/>
</dbReference>
<accession>A0A182IY53</accession>
<reference evidence="1" key="1">
    <citation type="submission" date="2022-08" db="UniProtKB">
        <authorList>
            <consortium name="EnsemblMetazoa"/>
        </authorList>
    </citation>
    <scope>IDENTIFICATION</scope>
    <source>
        <strain evidence="1">EBRO</strain>
    </source>
</reference>
<organism evidence="1">
    <name type="scientific">Anopheles atroparvus</name>
    <name type="common">European mosquito</name>
    <dbReference type="NCBI Taxonomy" id="41427"/>
    <lineage>
        <taxon>Eukaryota</taxon>
        <taxon>Metazoa</taxon>
        <taxon>Ecdysozoa</taxon>
        <taxon>Arthropoda</taxon>
        <taxon>Hexapoda</taxon>
        <taxon>Insecta</taxon>
        <taxon>Pterygota</taxon>
        <taxon>Neoptera</taxon>
        <taxon>Endopterygota</taxon>
        <taxon>Diptera</taxon>
        <taxon>Nematocera</taxon>
        <taxon>Culicoidea</taxon>
        <taxon>Culicidae</taxon>
        <taxon>Anophelinae</taxon>
        <taxon>Anopheles</taxon>
    </lineage>
</organism>
<dbReference type="VEuPathDB" id="VectorBase:AATE007745"/>
<evidence type="ECO:0000313" key="1">
    <source>
        <dbReference type="EnsemblMetazoa" id="AATE007745-PA.1"/>
    </source>
</evidence>
<protein>
    <submittedName>
        <fullName evidence="1">Uncharacterized protein</fullName>
    </submittedName>
</protein>